<dbReference type="PANTHER" id="PTHR43400:SF1">
    <property type="entry name" value="FUMARATE REDUCTASE"/>
    <property type="match status" value="1"/>
</dbReference>
<organism evidence="7">
    <name type="scientific">Volvox carteri f. nagariensis</name>
    <dbReference type="NCBI Taxonomy" id="3068"/>
    <lineage>
        <taxon>Eukaryota</taxon>
        <taxon>Viridiplantae</taxon>
        <taxon>Chlorophyta</taxon>
        <taxon>core chlorophytes</taxon>
        <taxon>Chlorophyceae</taxon>
        <taxon>CS clade</taxon>
        <taxon>Chlamydomonadales</taxon>
        <taxon>Volvocaceae</taxon>
        <taxon>Volvox</taxon>
    </lineage>
</organism>
<feature type="compositionally biased region" description="Low complexity" evidence="3">
    <location>
        <begin position="165"/>
        <end position="177"/>
    </location>
</feature>
<evidence type="ECO:0000313" key="6">
    <source>
        <dbReference type="EMBL" id="EFJ49944.1"/>
    </source>
</evidence>
<keyword evidence="4" id="KW-0812">Transmembrane</keyword>
<sequence>MRRVSSTQQNKGIAIGVEQFMNRQQVRGNSGFRATSSAHRVRSWLFVLAASFLGFGCVIALWTWLPPSTLLGVTAQAQAQQAQENSAHAHSATHTQTRGNSGSLDVGFSFDLSQPGSNSRSSASPAKSTTGSQSIATGSYLVKQAQQQLQQQKQQQHQRQHHNQRTTGRGSFRGGSSDNVISSANIMTSSAATQQQQQQQQQHQHQLHAVPPSAQIVVVGGGLAGLVAALQAAECLEEAAAASAASAASGGGAVSATPANTSSSCLPVLCGASAAAALSAAVSTPSYSVDVLLVEKMPKLGGNSAKASSGINALHPEGGDRPDVFVRDVEVSGGGASRPELVEELVLSSPAALGFLSAHGVTSLGGVTRLGGHSVARTRTVSGGANVGWVIMSSLIEAVGKHPRIRPLAKIYKFHMNARVLEGHALHRIITTTETTANGGLTATTISADSVAVTAVELVAAGGPDGRVISSGGGSTSGDNSTLSSPPIRPTSTSTSTHVVVVACGALVLATGGFAANKELIRSVAPEAADLATTNGPWARGESLSLAAAAGAALVGLEDVQVHPTGFVDPREPEAGTKFLAPEKLRGVGALLLDSQANRFVDELARRDVVAAAMMQLPGRKAWLLLGRDAGAEYGTSALEFYCKRGLMRKAESLSEAAAAMSVAEDVLRGQLEAYVKAATAGSDAAGAGGRDPYGKRVFPHPPDPDLQLPLYLAQVTPVVHYTMGGVAINERAEVLRAGPGGDPDGSGATVKGLYAAGEEVLLVLLVLVLVLLVLVLVLLVLLVLAGPFCEAHGARPGSYFIFYADHEHIVRLAVRQQLPEDVQAAIAAARAAAMVIRSSPPRATTPPSPQEQQQVPQPVANCVSSSTALLPPDQIPTPALDDPMALDEMPLDDAGTVAEDLHASAVSAVSMVAKQFVGPEPPRSMPLQDRSNLPAGIPRSDALGSGSKPKPAAGKPGLSLSVVGSTTTTRGPVVDKENDSSAFIAAPGEKTQPSPSVLPIVSTGGLQVPAPATSRGPLQPPPPPAPQPVQPQPPAPSSPSPRSPPLAQPPPPATRLRLRFEARLRAQAGRLHPLSMCNGPESLPPSPPGYCGVHAWPGALSGVYPLHAITAFMGSSSNCGNMQPAPCVATGAWSHLANGFDAEVTAGDMYQQEDPTRPCTADTRNRMGTGCLQPTFSIAPQRPPPHQQQELAGQSITAAALAAQQQHCEDWRYQLHCDELLDWEVGRRAACSGAAVDKPAGLTAAGQHTGPRYPVQSSAPPPPPSLRDTTPLAGPMAAPKVNLGLLRQLLLLHGGHPGIQPYTGPGHADSGAAGQLQQGAGLEVTHGQSPQLSSPRQAGALHPCAATSSTLRQLLNMSTAWDLAPMSGAAVGHLGQPAKSSPQFPHNETSSLSAYSLRVAVGADVPPVRQHSMLGDPPPPPKLRLSNRHEEDLDNQMDVDWCAESEQEPEASTLDGNGARPKSALSIGRERDAVGFPDEPSCKRQRLSPRHLLVRKVLTAHDLLTDRVVLSMPPAACNLVISPLREQVDLAGVSLSELHKQPVSRVDRNASRLVTTAMSLDCSTPQRQQQYQAPELQGSSLRLSVVVMVESGARYNGVMVLCGPCGNTSAREWVLQGLRPYLIRRQAGVGDVLTLSVDDTDQQAGGSLRLVAQLLQCKAA</sequence>
<keyword evidence="4" id="KW-1133">Transmembrane helix</keyword>
<feature type="region of interest" description="Disordered" evidence="3">
    <location>
        <begin position="1445"/>
        <end position="1467"/>
    </location>
</feature>
<evidence type="ECO:0000256" key="4">
    <source>
        <dbReference type="SAM" id="Phobius"/>
    </source>
</evidence>
<feature type="compositionally biased region" description="Low complexity" evidence="3">
    <location>
        <begin position="146"/>
        <end position="155"/>
    </location>
</feature>
<feature type="compositionally biased region" description="Low complexity" evidence="3">
    <location>
        <begin position="477"/>
        <end position="493"/>
    </location>
</feature>
<dbReference type="Gene3D" id="3.90.700.10">
    <property type="entry name" value="Succinate dehydrogenase/fumarate reductase flavoprotein, catalytic domain"/>
    <property type="match status" value="1"/>
</dbReference>
<dbReference type="EMBL" id="GL378333">
    <property type="protein sequence ID" value="EFJ49944.1"/>
    <property type="molecule type" value="Genomic_DNA"/>
</dbReference>
<dbReference type="InterPro" id="IPR003953">
    <property type="entry name" value="FAD-dep_OxRdtase_2_FAD-bd"/>
</dbReference>
<feature type="region of interest" description="Disordered" evidence="3">
    <location>
        <begin position="918"/>
        <end position="1054"/>
    </location>
</feature>
<feature type="region of interest" description="Disordered" evidence="3">
    <location>
        <begin position="1321"/>
        <end position="1342"/>
    </location>
</feature>
<evidence type="ECO:0000256" key="2">
    <source>
        <dbReference type="ARBA" id="ARBA00023002"/>
    </source>
</evidence>
<proteinExistence type="predicted"/>
<reference evidence="6 7" key="1">
    <citation type="journal article" date="2010" name="Science">
        <title>Genomic analysis of organismal complexity in the multicellular green alga Volvox carteri.</title>
        <authorList>
            <person name="Prochnik S.E."/>
            <person name="Umen J."/>
            <person name="Nedelcu A.M."/>
            <person name="Hallmann A."/>
            <person name="Miller S.M."/>
            <person name="Nishii I."/>
            <person name="Ferris P."/>
            <person name="Kuo A."/>
            <person name="Mitros T."/>
            <person name="Fritz-Laylin L.K."/>
            <person name="Hellsten U."/>
            <person name="Chapman J."/>
            <person name="Simakov O."/>
            <person name="Rensing S.A."/>
            <person name="Terry A."/>
            <person name="Pangilinan J."/>
            <person name="Kapitonov V."/>
            <person name="Jurka J."/>
            <person name="Salamov A."/>
            <person name="Shapiro H."/>
            <person name="Schmutz J."/>
            <person name="Grimwood J."/>
            <person name="Lindquist E."/>
            <person name="Lucas S."/>
            <person name="Grigoriev I.V."/>
            <person name="Schmitt R."/>
            <person name="Kirk D."/>
            <person name="Rokhsar D.S."/>
        </authorList>
    </citation>
    <scope>NUCLEOTIDE SEQUENCE [LARGE SCALE GENOMIC DNA]</scope>
    <source>
        <strain evidence="7">f. Nagariensis / Eve</strain>
    </source>
</reference>
<dbReference type="InterPro" id="IPR036188">
    <property type="entry name" value="FAD/NAD-bd_sf"/>
</dbReference>
<feature type="region of interest" description="Disordered" evidence="3">
    <location>
        <begin position="840"/>
        <end position="888"/>
    </location>
</feature>
<name>D8TR72_VOLCA</name>
<dbReference type="Pfam" id="PF00890">
    <property type="entry name" value="FAD_binding_2"/>
    <property type="match status" value="1"/>
</dbReference>
<feature type="region of interest" description="Disordered" evidence="3">
    <location>
        <begin position="467"/>
        <end position="493"/>
    </location>
</feature>
<protein>
    <recommendedName>
        <fullName evidence="5">FAD-dependent oxidoreductase 2 FAD-binding domain-containing protein</fullName>
    </recommendedName>
</protein>
<dbReference type="PANTHER" id="PTHR43400">
    <property type="entry name" value="FUMARATE REDUCTASE"/>
    <property type="match status" value="1"/>
</dbReference>
<dbReference type="Proteomes" id="UP000001058">
    <property type="component" value="Unassembled WGS sequence"/>
</dbReference>
<feature type="region of interest" description="Disordered" evidence="3">
    <location>
        <begin position="1243"/>
        <end position="1276"/>
    </location>
</feature>
<feature type="compositionally biased region" description="Low complexity" evidence="3">
    <location>
        <begin position="194"/>
        <end position="204"/>
    </location>
</feature>
<feature type="compositionally biased region" description="Pro residues" evidence="3">
    <location>
        <begin position="1019"/>
        <end position="1054"/>
    </location>
</feature>
<feature type="compositionally biased region" description="Low complexity" evidence="3">
    <location>
        <begin position="113"/>
        <end position="128"/>
    </location>
</feature>
<dbReference type="InParanoid" id="D8TR72"/>
<dbReference type="KEGG" id="vcn:VOLCADRAFT_116982"/>
<dbReference type="RefSeq" id="XP_002949009.1">
    <property type="nucleotide sequence ID" value="XM_002948963.1"/>
</dbReference>
<feature type="region of interest" description="Disordered" evidence="3">
    <location>
        <begin position="82"/>
        <end position="133"/>
    </location>
</feature>
<evidence type="ECO:0000259" key="5">
    <source>
        <dbReference type="Pfam" id="PF00890"/>
    </source>
</evidence>
<dbReference type="Gene3D" id="3.50.50.60">
    <property type="entry name" value="FAD/NAD(P)-binding domain"/>
    <property type="match status" value="4"/>
</dbReference>
<gene>
    <name evidence="6" type="ORF">VOLCADRAFT_116982</name>
</gene>
<feature type="compositionally biased region" description="Polar residues" evidence="3">
    <location>
        <begin position="178"/>
        <end position="193"/>
    </location>
</feature>
<dbReference type="InterPro" id="IPR027477">
    <property type="entry name" value="Succ_DH/fumarate_Rdtase_cat_sf"/>
</dbReference>
<keyword evidence="7" id="KW-1185">Reference proteome</keyword>
<dbReference type="eggNOG" id="KOG2404">
    <property type="taxonomic scope" value="Eukaryota"/>
</dbReference>
<dbReference type="SUPFAM" id="SSF56425">
    <property type="entry name" value="Succinate dehydrogenase/fumarate reductase flavoprotein, catalytic domain"/>
    <property type="match status" value="1"/>
</dbReference>
<feature type="transmembrane region" description="Helical" evidence="4">
    <location>
        <begin position="497"/>
        <end position="516"/>
    </location>
</feature>
<dbReference type="SUPFAM" id="SSF51905">
    <property type="entry name" value="FAD/NAD(P)-binding domain"/>
    <property type="match status" value="1"/>
</dbReference>
<feature type="compositionally biased region" description="Low complexity" evidence="3">
    <location>
        <begin position="82"/>
        <end position="92"/>
    </location>
</feature>
<feature type="domain" description="FAD-dependent oxidoreductase 2 FAD-binding" evidence="5">
    <location>
        <begin position="275"/>
        <end position="759"/>
    </location>
</feature>
<feature type="transmembrane region" description="Helical" evidence="4">
    <location>
        <begin position="43"/>
        <end position="65"/>
    </location>
</feature>
<evidence type="ECO:0000313" key="7">
    <source>
        <dbReference type="Proteomes" id="UP000001058"/>
    </source>
</evidence>
<dbReference type="PRINTS" id="PR00368">
    <property type="entry name" value="FADPNR"/>
</dbReference>
<keyword evidence="2" id="KW-0560">Oxidoreductase</keyword>
<feature type="transmembrane region" description="Helical" evidence="4">
    <location>
        <begin position="761"/>
        <end position="786"/>
    </location>
</feature>
<dbReference type="GO" id="GO:0016491">
    <property type="term" value="F:oxidoreductase activity"/>
    <property type="evidence" value="ECO:0007669"/>
    <property type="project" value="UniProtKB-KW"/>
</dbReference>
<dbReference type="OrthoDB" id="10254877at2759"/>
<dbReference type="GeneID" id="9623610"/>
<feature type="region of interest" description="Disordered" evidence="3">
    <location>
        <begin position="146"/>
        <end position="208"/>
    </location>
</feature>
<evidence type="ECO:0000256" key="3">
    <source>
        <dbReference type="SAM" id="MobiDB-lite"/>
    </source>
</evidence>
<keyword evidence="1" id="KW-0285">Flavoprotein</keyword>
<keyword evidence="4" id="KW-0472">Membrane</keyword>
<feature type="compositionally biased region" description="Low complexity" evidence="3">
    <location>
        <begin position="958"/>
        <end position="970"/>
    </location>
</feature>
<accession>D8TR72</accession>
<dbReference type="STRING" id="3068.D8TR72"/>
<feature type="compositionally biased region" description="Polar residues" evidence="3">
    <location>
        <begin position="1327"/>
        <end position="1337"/>
    </location>
</feature>
<feature type="compositionally biased region" description="Polar residues" evidence="3">
    <location>
        <begin position="93"/>
        <end position="103"/>
    </location>
</feature>
<dbReference type="InterPro" id="IPR050315">
    <property type="entry name" value="FAD-oxidoreductase_2"/>
</dbReference>
<evidence type="ECO:0000256" key="1">
    <source>
        <dbReference type="ARBA" id="ARBA00022630"/>
    </source>
</evidence>